<dbReference type="InterPro" id="IPR010298">
    <property type="entry name" value="YacP-like"/>
</dbReference>
<protein>
    <recommendedName>
        <fullName evidence="2">POU-specific domain-containing protein</fullName>
    </recommendedName>
</protein>
<name>E8MZ23_ANATU</name>
<dbReference type="OrthoDB" id="164128at2"/>
<dbReference type="AlphaFoldDB" id="E8MZ23"/>
<feature type="domain" description="POU-specific" evidence="2">
    <location>
        <begin position="137"/>
        <end position="158"/>
    </location>
</feature>
<gene>
    <name evidence="3" type="ordered locus">ANT_01320</name>
</gene>
<dbReference type="RefSeq" id="WP_013558564.1">
    <property type="nucleotide sequence ID" value="NC_014960.1"/>
</dbReference>
<keyword evidence="4" id="KW-1185">Reference proteome</keyword>
<proteinExistence type="predicted"/>
<dbReference type="GO" id="GO:0003700">
    <property type="term" value="F:DNA-binding transcription factor activity"/>
    <property type="evidence" value="ECO:0007669"/>
    <property type="project" value="InterPro"/>
</dbReference>
<dbReference type="InParanoid" id="E8MZ23"/>
<dbReference type="HOGENOM" id="CLU_1617753_0_0_0"/>
<dbReference type="InterPro" id="IPR000327">
    <property type="entry name" value="POU_dom"/>
</dbReference>
<reference evidence="3 4" key="1">
    <citation type="submission" date="2010-12" db="EMBL/GenBank/DDBJ databases">
        <title>Whole genome sequence of Anaerolinea thermophila UNI-1.</title>
        <authorList>
            <person name="Narita-Yamada S."/>
            <person name="Kishi E."/>
            <person name="Watanabe Y."/>
            <person name="Takasaki K."/>
            <person name="Ankai A."/>
            <person name="Oguchi A."/>
            <person name="Fukui S."/>
            <person name="Takahashi M."/>
            <person name="Yashiro I."/>
            <person name="Hosoyama A."/>
            <person name="Sekiguchi Y."/>
            <person name="Hanada S."/>
            <person name="Fujita N."/>
        </authorList>
    </citation>
    <scope>NUCLEOTIDE SEQUENCE [LARGE SCALE GENOMIC DNA]</scope>
    <source>
        <strain evidence="4">DSM 14523 / JCM 11388 / NBRC 100420 / UNI-1</strain>
    </source>
</reference>
<accession>E8MZ23</accession>
<dbReference type="KEGG" id="atm:ANT_01320"/>
<evidence type="ECO:0000313" key="3">
    <source>
        <dbReference type="EMBL" id="BAJ62166.1"/>
    </source>
</evidence>
<evidence type="ECO:0000256" key="1">
    <source>
        <dbReference type="SAM" id="MobiDB-lite"/>
    </source>
</evidence>
<dbReference type="PROSITE" id="PS51179">
    <property type="entry name" value="POU_3"/>
    <property type="match status" value="1"/>
</dbReference>
<feature type="region of interest" description="Disordered" evidence="1">
    <location>
        <begin position="125"/>
        <end position="145"/>
    </location>
</feature>
<dbReference type="EMBL" id="AP012029">
    <property type="protein sequence ID" value="BAJ62166.1"/>
    <property type="molecule type" value="Genomic_DNA"/>
</dbReference>
<dbReference type="STRING" id="926569.ANT_01320"/>
<dbReference type="Pfam" id="PF05991">
    <property type="entry name" value="NYN_YacP"/>
    <property type="match status" value="1"/>
</dbReference>
<dbReference type="Proteomes" id="UP000008922">
    <property type="component" value="Chromosome"/>
</dbReference>
<dbReference type="eggNOG" id="COG3688">
    <property type="taxonomic scope" value="Bacteria"/>
</dbReference>
<sequence length="158" mass="17778">MIYLIDGHNLIPHLPGLNLAQIEDENRLIALLQNFARQRRCTVEVFFDKAPPGRAGKHRARNITVHWVEEGKTADSAIIAVLQRLGKRAVEVTVVTSDRQILAEARTRRAKTLSSDEFARQLLSARTPAASAGAEKPDKPSEDEVEEFLNLFRKKKDK</sequence>
<evidence type="ECO:0000313" key="4">
    <source>
        <dbReference type="Proteomes" id="UP000008922"/>
    </source>
</evidence>
<organism evidence="3 4">
    <name type="scientific">Anaerolinea thermophila (strain DSM 14523 / JCM 11388 / NBRC 100420 / UNI-1)</name>
    <dbReference type="NCBI Taxonomy" id="926569"/>
    <lineage>
        <taxon>Bacteria</taxon>
        <taxon>Bacillati</taxon>
        <taxon>Chloroflexota</taxon>
        <taxon>Anaerolineae</taxon>
        <taxon>Anaerolineales</taxon>
        <taxon>Anaerolineaceae</taxon>
        <taxon>Anaerolinea</taxon>
    </lineage>
</organism>
<evidence type="ECO:0000259" key="2">
    <source>
        <dbReference type="PROSITE" id="PS51179"/>
    </source>
</evidence>